<dbReference type="Proteomes" id="UP001227162">
    <property type="component" value="Unassembled WGS sequence"/>
</dbReference>
<evidence type="ECO:0000313" key="4">
    <source>
        <dbReference type="Proteomes" id="UP001227162"/>
    </source>
</evidence>
<feature type="transmembrane region" description="Helical" evidence="2">
    <location>
        <begin position="73"/>
        <end position="90"/>
    </location>
</feature>
<evidence type="ECO:0000256" key="1">
    <source>
        <dbReference type="SAM" id="MobiDB-lite"/>
    </source>
</evidence>
<dbReference type="RefSeq" id="WP_317625981.1">
    <property type="nucleotide sequence ID" value="NZ_JANFFA010000002.1"/>
</dbReference>
<evidence type="ECO:0000256" key="2">
    <source>
        <dbReference type="SAM" id="Phobius"/>
    </source>
</evidence>
<keyword evidence="2" id="KW-1133">Transmembrane helix</keyword>
<keyword evidence="2" id="KW-0472">Membrane</keyword>
<dbReference type="InterPro" id="IPR025291">
    <property type="entry name" value="DUF4153"/>
</dbReference>
<feature type="transmembrane region" description="Helical" evidence="2">
    <location>
        <begin position="218"/>
        <end position="236"/>
    </location>
</feature>
<feature type="transmembrane region" description="Helical" evidence="2">
    <location>
        <begin position="404"/>
        <end position="425"/>
    </location>
</feature>
<sequence>MKTFLLRGVPPALATDGWWLTSSISQTGEKPPTSRPRASGREDNSPFPASVGALLALIALADVMLWQVSAPGLSLFVFGAGVILAAWALAGQRGTGGLILALVSFLPVIERVQPLSLAFWFAGLALGAAWIALARFPGLSGGLRFLLHAPGQAIGDLHHLLTLRKEGDLRATLGRATLAWALPIGLSLVFLALFAEANPLFEDVLARFDPVDWLDPETAARGVFWAGIAFLAWPFLRLRAMQQRIALGLSQPRARALPALINAGSIARSLYLFNALFALQTVSDIAVLWGHAALPEGMTYAQYAHRGAYPLVATALLAGAFALVARPFTSGNGALRAALLIWVGQTVLLTISSLIRLNSYVSAYGLTHLRLSAAIWMGLVALGLCLVIWQVLRDIPARWLLLRSAALGLVTLYLCAFVPFAPIVARYNLTHDVPFDRVYLCRLDRAALPVIVAHERATRQTLCPYVRPELHSPRDWREWGFRDWRASNSLLALN</sequence>
<dbReference type="AlphaFoldDB" id="A0AAJ1U6H7"/>
<feature type="region of interest" description="Disordered" evidence="1">
    <location>
        <begin position="23"/>
        <end position="45"/>
    </location>
</feature>
<feature type="transmembrane region" description="Helical" evidence="2">
    <location>
        <begin position="117"/>
        <end position="136"/>
    </location>
</feature>
<feature type="transmembrane region" description="Helical" evidence="2">
    <location>
        <begin position="173"/>
        <end position="195"/>
    </location>
</feature>
<organism evidence="3 4">
    <name type="scientific">Rhodalgimonas zhirmunskyi</name>
    <dbReference type="NCBI Taxonomy" id="2964767"/>
    <lineage>
        <taxon>Bacteria</taxon>
        <taxon>Pseudomonadati</taxon>
        <taxon>Pseudomonadota</taxon>
        <taxon>Alphaproteobacteria</taxon>
        <taxon>Rhodobacterales</taxon>
        <taxon>Roseobacteraceae</taxon>
        <taxon>Rhodalgimonas</taxon>
    </lineage>
</organism>
<proteinExistence type="predicted"/>
<protein>
    <submittedName>
        <fullName evidence="3">DUF4173 domain-containing protein</fullName>
    </submittedName>
</protein>
<dbReference type="EMBL" id="JANFFA010000002">
    <property type="protein sequence ID" value="MDQ2094381.1"/>
    <property type="molecule type" value="Genomic_DNA"/>
</dbReference>
<keyword evidence="4" id="KW-1185">Reference proteome</keyword>
<feature type="transmembrane region" description="Helical" evidence="2">
    <location>
        <begin position="369"/>
        <end position="392"/>
    </location>
</feature>
<accession>A0AAJ1U6H7</accession>
<name>A0AAJ1U6H7_9RHOB</name>
<evidence type="ECO:0000313" key="3">
    <source>
        <dbReference type="EMBL" id="MDQ2094381.1"/>
    </source>
</evidence>
<comment type="caution">
    <text evidence="3">The sequence shown here is derived from an EMBL/GenBank/DDBJ whole genome shotgun (WGS) entry which is preliminary data.</text>
</comment>
<feature type="transmembrane region" description="Helical" evidence="2">
    <location>
        <begin position="337"/>
        <end position="357"/>
    </location>
</feature>
<gene>
    <name evidence="3" type="ORF">NOI20_09700</name>
</gene>
<reference evidence="3" key="2">
    <citation type="submission" date="2023-04" db="EMBL/GenBank/DDBJ databases">
        <title>'Rhodoalgimonas zhirmunskyi' gen. nov., isolated from a red alga.</title>
        <authorList>
            <person name="Nedashkovskaya O.I."/>
            <person name="Otstavnykh N.Y."/>
            <person name="Bystritskaya E.P."/>
            <person name="Balabanova L.A."/>
            <person name="Isaeva M.P."/>
        </authorList>
    </citation>
    <scope>NUCLEOTIDE SEQUENCE</scope>
    <source>
        <strain evidence="3">10Alg 79</strain>
    </source>
</reference>
<feature type="transmembrane region" description="Helical" evidence="2">
    <location>
        <begin position="307"/>
        <end position="325"/>
    </location>
</feature>
<dbReference type="Pfam" id="PF13687">
    <property type="entry name" value="DUF4153"/>
    <property type="match status" value="1"/>
</dbReference>
<keyword evidence="2" id="KW-0812">Transmembrane</keyword>
<reference evidence="3" key="1">
    <citation type="submission" date="2022-07" db="EMBL/GenBank/DDBJ databases">
        <authorList>
            <person name="Otstavnykh N."/>
            <person name="Isaeva M."/>
            <person name="Bystritskaya E."/>
        </authorList>
    </citation>
    <scope>NUCLEOTIDE SEQUENCE</scope>
    <source>
        <strain evidence="3">10Alg 79</strain>
    </source>
</reference>